<sequence length="215" mass="22441">MNTHHISRRRVSLAAATAALAIGITACGGGEPSGTTHTTGTTSAQSPAAVVATASKTPMDHNAADVAFAQGMIPHHRQAVAMSELAATRAASAEVKELATEISEAQQPEIDTMSGWLTMWGQPVPQDMPGMDHSGHEGMPGMMTPEEMNDLAGSSGKAFDTAFLEMMIKHHEGAVTMARAELSAGFYPPAKSMAETIIATQSAEIAHMKELLGSM</sequence>
<comment type="caution">
    <text evidence="3">The sequence shown here is derived from an EMBL/GenBank/DDBJ whole genome shotgun (WGS) entry which is preliminary data.</text>
</comment>
<dbReference type="PANTHER" id="PTHR36933:SF1">
    <property type="entry name" value="SLL0788 PROTEIN"/>
    <property type="match status" value="1"/>
</dbReference>
<dbReference type="AlphaFoldDB" id="A0A7C9JEE0"/>
<evidence type="ECO:0000313" key="4">
    <source>
        <dbReference type="Proteomes" id="UP000479526"/>
    </source>
</evidence>
<feature type="chain" id="PRO_5038493450" evidence="1">
    <location>
        <begin position="27"/>
        <end position="215"/>
    </location>
</feature>
<dbReference type="InterPro" id="IPR005183">
    <property type="entry name" value="DUF305_CopM-like"/>
</dbReference>
<keyword evidence="1" id="KW-0732">Signal</keyword>
<protein>
    <submittedName>
        <fullName evidence="3">DUF305 domain-containing protein</fullName>
    </submittedName>
</protein>
<dbReference type="Gene3D" id="1.20.1260.10">
    <property type="match status" value="1"/>
</dbReference>
<evidence type="ECO:0000259" key="2">
    <source>
        <dbReference type="Pfam" id="PF03713"/>
    </source>
</evidence>
<dbReference type="InterPro" id="IPR012347">
    <property type="entry name" value="Ferritin-like"/>
</dbReference>
<dbReference type="Pfam" id="PF03713">
    <property type="entry name" value="DUF305"/>
    <property type="match status" value="1"/>
</dbReference>
<keyword evidence="4" id="KW-1185">Reference proteome</keyword>
<evidence type="ECO:0000256" key="1">
    <source>
        <dbReference type="SAM" id="SignalP"/>
    </source>
</evidence>
<organism evidence="3 4">
    <name type="scientific">Herbidospora solisilvae</name>
    <dbReference type="NCBI Taxonomy" id="2696284"/>
    <lineage>
        <taxon>Bacteria</taxon>
        <taxon>Bacillati</taxon>
        <taxon>Actinomycetota</taxon>
        <taxon>Actinomycetes</taxon>
        <taxon>Streptosporangiales</taxon>
        <taxon>Streptosporangiaceae</taxon>
        <taxon>Herbidospora</taxon>
    </lineage>
</organism>
<name>A0A7C9JEE0_9ACTN</name>
<evidence type="ECO:0000313" key="3">
    <source>
        <dbReference type="EMBL" id="NAS24501.1"/>
    </source>
</evidence>
<dbReference type="RefSeq" id="WP_161481636.1">
    <property type="nucleotide sequence ID" value="NZ_WXEW01000006.1"/>
</dbReference>
<dbReference type="PANTHER" id="PTHR36933">
    <property type="entry name" value="SLL0788 PROTEIN"/>
    <property type="match status" value="1"/>
</dbReference>
<feature type="domain" description="DUF305" evidence="2">
    <location>
        <begin position="65"/>
        <end position="212"/>
    </location>
</feature>
<reference evidence="3 4" key="1">
    <citation type="submission" date="2020-01" db="EMBL/GenBank/DDBJ databases">
        <title>Herbidospora sp. NEAU-GS84 nov., a novel actinomycete isolated from soil.</title>
        <authorList>
            <person name="Han L."/>
        </authorList>
    </citation>
    <scope>NUCLEOTIDE SEQUENCE [LARGE SCALE GENOMIC DNA]</scope>
    <source>
        <strain evidence="3 4">NEAU-GS84</strain>
    </source>
</reference>
<accession>A0A7C9JEE0</accession>
<proteinExistence type="predicted"/>
<gene>
    <name evidence="3" type="ORF">GT755_22775</name>
</gene>
<dbReference type="EMBL" id="WXEW01000006">
    <property type="protein sequence ID" value="NAS24501.1"/>
    <property type="molecule type" value="Genomic_DNA"/>
</dbReference>
<feature type="signal peptide" evidence="1">
    <location>
        <begin position="1"/>
        <end position="26"/>
    </location>
</feature>
<dbReference type="Proteomes" id="UP000479526">
    <property type="component" value="Unassembled WGS sequence"/>
</dbReference>